<dbReference type="Gene3D" id="1.10.260.40">
    <property type="entry name" value="lambda repressor-like DNA-binding domains"/>
    <property type="match status" value="1"/>
</dbReference>
<evidence type="ECO:0000313" key="7">
    <source>
        <dbReference type="Proteomes" id="UP000029922"/>
    </source>
</evidence>
<dbReference type="InterPro" id="IPR036286">
    <property type="entry name" value="LexA/Signal_pep-like_sf"/>
</dbReference>
<feature type="domain" description="HTH cro/C1-type" evidence="4">
    <location>
        <begin position="5"/>
        <end position="59"/>
    </location>
</feature>
<reference evidence="6 7" key="1">
    <citation type="journal article" date="2014" name="Genome Announc.">
        <title>Draft genome sequences of eight enterohepatic helicobacter species isolated from both laboratory and wild rodents.</title>
        <authorList>
            <person name="Sheh A."/>
            <person name="Shen Z."/>
            <person name="Fox J.G."/>
        </authorList>
    </citation>
    <scope>NUCLEOTIDE SEQUENCE [LARGE SCALE GENOMIC DNA]</scope>
    <source>
        <strain evidence="6 7">ST1</strain>
    </source>
</reference>
<accession>A0A377PUA9</accession>
<dbReference type="PANTHER" id="PTHR40661">
    <property type="match status" value="1"/>
</dbReference>
<keyword evidence="8" id="KW-1185">Reference proteome</keyword>
<dbReference type="CDD" id="cd06529">
    <property type="entry name" value="S24_LexA-like"/>
    <property type="match status" value="1"/>
</dbReference>
<organism evidence="5 8">
    <name type="scientific">Helicobacter muridarum</name>
    <dbReference type="NCBI Taxonomy" id="216"/>
    <lineage>
        <taxon>Bacteria</taxon>
        <taxon>Pseudomonadati</taxon>
        <taxon>Campylobacterota</taxon>
        <taxon>Epsilonproteobacteria</taxon>
        <taxon>Campylobacterales</taxon>
        <taxon>Helicobacteraceae</taxon>
        <taxon>Helicobacter</taxon>
    </lineage>
</organism>
<name>A0A377PUA9_9HELI</name>
<dbReference type="SUPFAM" id="SSF51306">
    <property type="entry name" value="LexA/Signal peptidase"/>
    <property type="match status" value="1"/>
</dbReference>
<dbReference type="Pfam" id="PF00717">
    <property type="entry name" value="Peptidase_S24"/>
    <property type="match status" value="1"/>
</dbReference>
<dbReference type="CDD" id="cd00093">
    <property type="entry name" value="HTH_XRE"/>
    <property type="match status" value="1"/>
</dbReference>
<evidence type="ECO:0000313" key="8">
    <source>
        <dbReference type="Proteomes" id="UP000255139"/>
    </source>
</evidence>
<dbReference type="PANTHER" id="PTHR40661:SF3">
    <property type="entry name" value="FELS-1 PROPHAGE TRANSCRIPTIONAL REGULATOR"/>
    <property type="match status" value="1"/>
</dbReference>
<reference evidence="5 8" key="2">
    <citation type="submission" date="2018-06" db="EMBL/GenBank/DDBJ databases">
        <authorList>
            <consortium name="Pathogen Informatics"/>
            <person name="Doyle S."/>
        </authorList>
    </citation>
    <scope>NUCLEOTIDE SEQUENCE [LARGE SCALE GENOMIC DNA]</scope>
    <source>
        <strain evidence="5 8">NCTC12714</strain>
    </source>
</reference>
<dbReference type="RefSeq" id="WP_114985945.1">
    <property type="nucleotide sequence ID" value="NZ_JRPD02000003.1"/>
</dbReference>
<sequence length="233" mass="26746">MNIHKKIREIRGELTQEEFASRLNINSRTLQNYEYGKTSPTADFLQKISQEFNIATSYFFDDEIPKSPQNRFLSDSLVIPKSQNKGFLSQNNSQSNDTIQIPIYDVYASAGQRLINDENIESYVGIDKSFLHRNFGLTSFVDLSIIHARGDSMLPTIPPNCKLLVQSKASLEKGIPREEQICVTRIDDELYIKRLQKRPKYKLISDNKSYDDIILEGENYEILGVVVGLFQKL</sequence>
<dbReference type="InterPro" id="IPR001387">
    <property type="entry name" value="Cro/C1-type_HTH"/>
</dbReference>
<dbReference type="GO" id="GO:0003677">
    <property type="term" value="F:DNA binding"/>
    <property type="evidence" value="ECO:0007669"/>
    <property type="project" value="UniProtKB-KW"/>
</dbReference>
<protein>
    <submittedName>
        <fullName evidence="5">HTH-type transcriptional regulator immR</fullName>
    </submittedName>
    <submittedName>
        <fullName evidence="6">LexA family transcriptional regulator</fullName>
    </submittedName>
</protein>
<dbReference type="Proteomes" id="UP000029922">
    <property type="component" value="Unassembled WGS sequence"/>
</dbReference>
<evidence type="ECO:0000259" key="4">
    <source>
        <dbReference type="PROSITE" id="PS50943"/>
    </source>
</evidence>
<gene>
    <name evidence="5" type="primary">immR</name>
    <name evidence="6" type="ORF">LS73_002680</name>
    <name evidence="5" type="ORF">NCTC12714_00860</name>
</gene>
<dbReference type="Proteomes" id="UP000255139">
    <property type="component" value="Unassembled WGS sequence"/>
</dbReference>
<keyword evidence="1" id="KW-0805">Transcription regulation</keyword>
<evidence type="ECO:0000256" key="3">
    <source>
        <dbReference type="ARBA" id="ARBA00023163"/>
    </source>
</evidence>
<evidence type="ECO:0000256" key="2">
    <source>
        <dbReference type="ARBA" id="ARBA00023125"/>
    </source>
</evidence>
<dbReference type="Gene3D" id="2.10.109.10">
    <property type="entry name" value="Umud Fragment, subunit A"/>
    <property type="match status" value="1"/>
</dbReference>
<dbReference type="AlphaFoldDB" id="A0A377PUA9"/>
<dbReference type="InterPro" id="IPR039418">
    <property type="entry name" value="LexA-like"/>
</dbReference>
<evidence type="ECO:0000313" key="6">
    <source>
        <dbReference type="EMBL" id="TLE01193.1"/>
    </source>
</evidence>
<keyword evidence="3" id="KW-0804">Transcription</keyword>
<dbReference type="InterPro" id="IPR015927">
    <property type="entry name" value="Peptidase_S24_S26A/B/C"/>
</dbReference>
<dbReference type="InterPro" id="IPR010982">
    <property type="entry name" value="Lambda_DNA-bd_dom_sf"/>
</dbReference>
<evidence type="ECO:0000256" key="1">
    <source>
        <dbReference type="ARBA" id="ARBA00023015"/>
    </source>
</evidence>
<dbReference type="EMBL" id="UGJE01000002">
    <property type="protein sequence ID" value="STQ86069.1"/>
    <property type="molecule type" value="Genomic_DNA"/>
</dbReference>
<dbReference type="SUPFAM" id="SSF47413">
    <property type="entry name" value="lambda repressor-like DNA-binding domains"/>
    <property type="match status" value="1"/>
</dbReference>
<dbReference type="Pfam" id="PF01381">
    <property type="entry name" value="HTH_3"/>
    <property type="match status" value="1"/>
</dbReference>
<dbReference type="PROSITE" id="PS50943">
    <property type="entry name" value="HTH_CROC1"/>
    <property type="match status" value="1"/>
</dbReference>
<dbReference type="OrthoDB" id="5363392at2"/>
<keyword evidence="2" id="KW-0238">DNA-binding</keyword>
<proteinExistence type="predicted"/>
<dbReference type="SMART" id="SM00530">
    <property type="entry name" value="HTH_XRE"/>
    <property type="match status" value="1"/>
</dbReference>
<dbReference type="EMBL" id="JRPD02000003">
    <property type="protein sequence ID" value="TLE01193.1"/>
    <property type="molecule type" value="Genomic_DNA"/>
</dbReference>
<evidence type="ECO:0000313" key="5">
    <source>
        <dbReference type="EMBL" id="STQ86069.1"/>
    </source>
</evidence>